<evidence type="ECO:0000313" key="1">
    <source>
        <dbReference type="EMBL" id="HAS6680028.1"/>
    </source>
</evidence>
<gene>
    <name evidence="1" type="ORF">I7278_24925</name>
</gene>
<proteinExistence type="predicted"/>
<comment type="caution">
    <text evidence="1">The sequence shown here is derived from an EMBL/GenBank/DDBJ whole genome shotgun (WGS) entry which is preliminary data.</text>
</comment>
<reference evidence="1" key="2">
    <citation type="submission" date="2019-12" db="EMBL/GenBank/DDBJ databases">
        <authorList>
            <consortium name="NCBI Pathogen Detection Project"/>
        </authorList>
    </citation>
    <scope>NUCLEOTIDE SEQUENCE</scope>
    <source>
        <strain evidence="1">1930</strain>
    </source>
</reference>
<reference evidence="1" key="1">
    <citation type="journal article" date="2018" name="Genome Biol.">
        <title>SKESA: strategic k-mer extension for scrupulous assemblies.</title>
        <authorList>
            <person name="Souvorov A."/>
            <person name="Agarwala R."/>
            <person name="Lipman D.J."/>
        </authorList>
    </citation>
    <scope>NUCLEOTIDE SEQUENCE</scope>
    <source>
        <strain evidence="1">1930</strain>
    </source>
</reference>
<accession>A0A8H9K3C3</accession>
<name>A0A8H9K3C3_VIBPH</name>
<dbReference type="AlphaFoldDB" id="A0A8H9K3C3"/>
<dbReference type="EMBL" id="DACQKT010000023">
    <property type="protein sequence ID" value="HAS6680028.1"/>
    <property type="molecule type" value="Genomic_DNA"/>
</dbReference>
<dbReference type="RefSeq" id="WP_159408398.1">
    <property type="nucleotide sequence ID" value="NZ_CP034298.1"/>
</dbReference>
<dbReference type="Proteomes" id="UP000856022">
    <property type="component" value="Unassembled WGS sequence"/>
</dbReference>
<sequence>MSNAPIINAYGFSLFSERKLSTSLVDKAAILTEPKGNFVLVVTDLYGELNSIDVLCY</sequence>
<protein>
    <submittedName>
        <fullName evidence="1">Uncharacterized protein</fullName>
    </submittedName>
</protein>
<organism evidence="1">
    <name type="scientific">Vibrio parahaemolyticus</name>
    <dbReference type="NCBI Taxonomy" id="670"/>
    <lineage>
        <taxon>Bacteria</taxon>
        <taxon>Pseudomonadati</taxon>
        <taxon>Pseudomonadota</taxon>
        <taxon>Gammaproteobacteria</taxon>
        <taxon>Vibrionales</taxon>
        <taxon>Vibrionaceae</taxon>
        <taxon>Vibrio</taxon>
    </lineage>
</organism>